<protein>
    <submittedName>
        <fullName evidence="1">Uncharacterized protein</fullName>
    </submittedName>
</protein>
<reference evidence="1" key="2">
    <citation type="journal article" date="2015" name="Fish Shellfish Immunol.">
        <title>Early steps in the European eel (Anguilla anguilla)-Vibrio vulnificus interaction in the gills: Role of the RtxA13 toxin.</title>
        <authorList>
            <person name="Callol A."/>
            <person name="Pajuelo D."/>
            <person name="Ebbesson L."/>
            <person name="Teles M."/>
            <person name="MacKenzie S."/>
            <person name="Amaro C."/>
        </authorList>
    </citation>
    <scope>NUCLEOTIDE SEQUENCE</scope>
</reference>
<accession>A0A0E9V946</accession>
<evidence type="ECO:0000313" key="1">
    <source>
        <dbReference type="EMBL" id="JAH74572.1"/>
    </source>
</evidence>
<name>A0A0E9V946_ANGAN</name>
<sequence>MTDVPSKGLFILSAL</sequence>
<organism evidence="1">
    <name type="scientific">Anguilla anguilla</name>
    <name type="common">European freshwater eel</name>
    <name type="synonym">Muraena anguilla</name>
    <dbReference type="NCBI Taxonomy" id="7936"/>
    <lineage>
        <taxon>Eukaryota</taxon>
        <taxon>Metazoa</taxon>
        <taxon>Chordata</taxon>
        <taxon>Craniata</taxon>
        <taxon>Vertebrata</taxon>
        <taxon>Euteleostomi</taxon>
        <taxon>Actinopterygii</taxon>
        <taxon>Neopterygii</taxon>
        <taxon>Teleostei</taxon>
        <taxon>Anguilliformes</taxon>
        <taxon>Anguillidae</taxon>
        <taxon>Anguilla</taxon>
    </lineage>
</organism>
<dbReference type="EMBL" id="GBXM01034005">
    <property type="protein sequence ID" value="JAH74572.1"/>
    <property type="molecule type" value="Transcribed_RNA"/>
</dbReference>
<reference evidence="1" key="1">
    <citation type="submission" date="2014-11" db="EMBL/GenBank/DDBJ databases">
        <authorList>
            <person name="Amaro Gonzalez C."/>
        </authorList>
    </citation>
    <scope>NUCLEOTIDE SEQUENCE</scope>
</reference>
<proteinExistence type="predicted"/>